<dbReference type="RefSeq" id="XP_070462156.1">
    <property type="nucleotide sequence ID" value="XM_070606055.1"/>
</dbReference>
<gene>
    <name evidence="3 4 5 6 7 8 9 10 11 12" type="primary">LOC103541904</name>
</gene>
<feature type="region of interest" description="Disordered" evidence="1">
    <location>
        <begin position="160"/>
        <end position="220"/>
    </location>
</feature>
<dbReference type="GeneID" id="103541904"/>
<accession>A0ABM4NB30</accession>
<name>A0ABM4NB30_EQUPR</name>
<evidence type="ECO:0000313" key="4">
    <source>
        <dbReference type="RefSeq" id="XP_070462150.1"/>
    </source>
</evidence>
<dbReference type="RefSeq" id="XP_070462157.1">
    <property type="nucleotide sequence ID" value="XM_070606056.1"/>
</dbReference>
<dbReference type="Proteomes" id="UP001652662">
    <property type="component" value="Chromosome X"/>
</dbReference>
<evidence type="ECO:0000313" key="12">
    <source>
        <dbReference type="RefSeq" id="XP_070462159.1"/>
    </source>
</evidence>
<evidence type="ECO:0000313" key="3">
    <source>
        <dbReference type="RefSeq" id="XP_070462149.1"/>
    </source>
</evidence>
<proteinExistence type="predicted"/>
<feature type="compositionally biased region" description="Basic and acidic residues" evidence="1">
    <location>
        <begin position="192"/>
        <end position="202"/>
    </location>
</feature>
<dbReference type="RefSeq" id="XP_070462155.1">
    <property type="nucleotide sequence ID" value="XM_070606054.1"/>
</dbReference>
<dbReference type="RefSeq" id="XP_070462149.1">
    <property type="nucleotide sequence ID" value="XM_070606048.1"/>
</dbReference>
<reference evidence="3 4" key="1">
    <citation type="submission" date="2025-05" db="UniProtKB">
        <authorList>
            <consortium name="RefSeq"/>
        </authorList>
    </citation>
    <scope>IDENTIFICATION</scope>
    <source>
        <tissue evidence="3 4">Blood</tissue>
    </source>
</reference>
<evidence type="ECO:0000256" key="1">
    <source>
        <dbReference type="SAM" id="MobiDB-lite"/>
    </source>
</evidence>
<evidence type="ECO:0000313" key="8">
    <source>
        <dbReference type="RefSeq" id="XP_070462155.1"/>
    </source>
</evidence>
<dbReference type="RefSeq" id="XP_070462151.1">
    <property type="nucleotide sequence ID" value="XM_070606050.1"/>
</dbReference>
<evidence type="ECO:0000313" key="9">
    <source>
        <dbReference type="RefSeq" id="XP_070462156.1"/>
    </source>
</evidence>
<dbReference type="RefSeq" id="XP_070462150.1">
    <property type="nucleotide sequence ID" value="XM_070606049.1"/>
</dbReference>
<organism evidence="2 5">
    <name type="scientific">Equus przewalskii</name>
    <name type="common">Przewalski's horse</name>
    <name type="synonym">Equus caballus przewalskii</name>
    <dbReference type="NCBI Taxonomy" id="9798"/>
    <lineage>
        <taxon>Eukaryota</taxon>
        <taxon>Metazoa</taxon>
        <taxon>Chordata</taxon>
        <taxon>Craniata</taxon>
        <taxon>Vertebrata</taxon>
        <taxon>Euteleostomi</taxon>
        <taxon>Mammalia</taxon>
        <taxon>Eutheria</taxon>
        <taxon>Laurasiatheria</taxon>
        <taxon>Perissodactyla</taxon>
        <taxon>Equidae</taxon>
        <taxon>Equus</taxon>
    </lineage>
</organism>
<dbReference type="RefSeq" id="XP_070462153.1">
    <property type="nucleotide sequence ID" value="XM_070606052.1"/>
</dbReference>
<dbReference type="RefSeq" id="XP_070462152.1">
    <property type="nucleotide sequence ID" value="XM_070606051.1"/>
</dbReference>
<dbReference type="RefSeq" id="XP_070462159.1">
    <property type="nucleotide sequence ID" value="XM_070606058.1"/>
</dbReference>
<sequence length="220" mass="24220">MRNPKDARNRLQQRLIYTDTHTPFTSAGGHVGVGKGSANVPGTCPRLPQLRGVVPRRGLGAKATEVCPGSGECSLFSRQRWLPCLTRAARSGRPRGPGGSDALAQELREQQIRPLPAGPPLPLALLLSVRGPERRQPPAGWPQPRHPNKPYRCCLWRRSRERPSRPRGTPSLLPPVPPVAAPTGARSHARLSLRDQEREERKGHMRTQQKAAGYKPGREV</sequence>
<dbReference type="RefSeq" id="XP_070462158.1">
    <property type="nucleotide sequence ID" value="XM_070606057.1"/>
</dbReference>
<evidence type="ECO:0000313" key="10">
    <source>
        <dbReference type="RefSeq" id="XP_070462157.1"/>
    </source>
</evidence>
<evidence type="ECO:0000313" key="7">
    <source>
        <dbReference type="RefSeq" id="XP_070462153.1"/>
    </source>
</evidence>
<evidence type="ECO:0000313" key="2">
    <source>
        <dbReference type="Proteomes" id="UP001652662"/>
    </source>
</evidence>
<keyword evidence="2" id="KW-1185">Reference proteome</keyword>
<evidence type="ECO:0000313" key="5">
    <source>
        <dbReference type="RefSeq" id="XP_070462151.1"/>
    </source>
</evidence>
<evidence type="ECO:0000313" key="6">
    <source>
        <dbReference type="RefSeq" id="XP_070462152.1"/>
    </source>
</evidence>
<protein>
    <submittedName>
        <fullName evidence="3 4">Uncharacterized protein</fullName>
    </submittedName>
</protein>
<evidence type="ECO:0000313" key="11">
    <source>
        <dbReference type="RefSeq" id="XP_070462158.1"/>
    </source>
</evidence>